<feature type="transmembrane region" description="Helical" evidence="5">
    <location>
        <begin position="173"/>
        <end position="192"/>
    </location>
</feature>
<feature type="transmembrane region" description="Helical" evidence="5">
    <location>
        <begin position="335"/>
        <end position="355"/>
    </location>
</feature>
<feature type="domain" description="O-antigen ligase-related" evidence="6">
    <location>
        <begin position="205"/>
        <end position="348"/>
    </location>
</feature>
<evidence type="ECO:0000256" key="2">
    <source>
        <dbReference type="ARBA" id="ARBA00022692"/>
    </source>
</evidence>
<keyword evidence="4 5" id="KW-0472">Membrane</keyword>
<feature type="transmembrane region" description="Helical" evidence="5">
    <location>
        <begin position="204"/>
        <end position="232"/>
    </location>
</feature>
<feature type="transmembrane region" description="Helical" evidence="5">
    <location>
        <begin position="113"/>
        <end position="132"/>
    </location>
</feature>
<dbReference type="PANTHER" id="PTHR37422:SF17">
    <property type="entry name" value="O-ANTIGEN LIGASE"/>
    <property type="match status" value="1"/>
</dbReference>
<feature type="transmembrane region" description="Helical" evidence="5">
    <location>
        <begin position="367"/>
        <end position="398"/>
    </location>
</feature>
<dbReference type="RefSeq" id="WP_084945577.1">
    <property type="nucleotide sequence ID" value="NZ_NCUY01000030.1"/>
</dbReference>
<comment type="caution">
    <text evidence="7">The sequence shown here is derived from an EMBL/GenBank/DDBJ whole genome shotgun (WGS) entry which is preliminary data.</text>
</comment>
<sequence>MNRLSQKSRMGVYLLLSFWFIIGVAYYRNFNLTIILPLFFLVVLQRILSKQFTFYIKKQNIFLILFVAYYSFVSFLFLKSTSSLTNFVIRYILLPTIAFGSTSLYINTKRMKLFFIGCIKSLVILFALFGIYEWRAKYNPIGSFITTGAANWIKRMNEFANIVYYPSSFFTHYTYFAYVLLVGWLLSLIFPSKNKLFDYSYKGTVLFALIISQSRMAWITFVIITMIHYFFFVKKVKISWLISVSIVFIALNISGFINKIVELVSSRFDRVISLGYSDGSFGQRFGTLKNVIPYMSEHPIKAIIGGGYGSALFDFLPQYSYYFGFQTTDSVLTTYLIEVGIIGCLLLFIALFIYISSIDKTNSFNKLTILLIVMTLIEMFSFDFFANNITLFLFYMVWGVMITHTDDELGEIKS</sequence>
<gene>
    <name evidence="7" type="ORF">B7707_02045</name>
</gene>
<evidence type="ECO:0000256" key="1">
    <source>
        <dbReference type="ARBA" id="ARBA00004141"/>
    </source>
</evidence>
<organism evidence="7 8">
    <name type="scientific">Streptococcus oralis subsp. dentisani</name>
    <dbReference type="NCBI Taxonomy" id="1458253"/>
    <lineage>
        <taxon>Bacteria</taxon>
        <taxon>Bacillati</taxon>
        <taxon>Bacillota</taxon>
        <taxon>Bacilli</taxon>
        <taxon>Lactobacillales</taxon>
        <taxon>Streptococcaceae</taxon>
        <taxon>Streptococcus</taxon>
    </lineage>
</organism>
<feature type="transmembrane region" description="Helical" evidence="5">
    <location>
        <begin position="12"/>
        <end position="28"/>
    </location>
</feature>
<evidence type="ECO:0000259" key="6">
    <source>
        <dbReference type="Pfam" id="PF04932"/>
    </source>
</evidence>
<evidence type="ECO:0000256" key="4">
    <source>
        <dbReference type="ARBA" id="ARBA00023136"/>
    </source>
</evidence>
<dbReference type="OrthoDB" id="2216068at2"/>
<comment type="subcellular location">
    <subcellularLocation>
        <location evidence="1">Membrane</location>
        <topology evidence="1">Multi-pass membrane protein</topology>
    </subcellularLocation>
</comment>
<dbReference type="GO" id="GO:0016020">
    <property type="term" value="C:membrane"/>
    <property type="evidence" value="ECO:0007669"/>
    <property type="project" value="UniProtKB-SubCell"/>
</dbReference>
<dbReference type="InterPro" id="IPR007016">
    <property type="entry name" value="O-antigen_ligase-rel_domated"/>
</dbReference>
<feature type="transmembrane region" description="Helical" evidence="5">
    <location>
        <begin position="302"/>
        <end position="323"/>
    </location>
</feature>
<dbReference type="PANTHER" id="PTHR37422">
    <property type="entry name" value="TEICHURONIC ACID BIOSYNTHESIS PROTEIN TUAE"/>
    <property type="match status" value="1"/>
</dbReference>
<reference evidence="7 8" key="1">
    <citation type="journal article" date="2016" name="Eur. J. Clin. Microbiol. Infect. Dis.">
        <title>Whole genome sequencing as a tool for phylogenetic analysis of clinical strains of Mitis group streptococci.</title>
        <authorList>
            <person name="Rasmussen L.H."/>
            <person name="Dargis R."/>
            <person name="Hojholt K."/>
            <person name="Christensen J.J."/>
            <person name="Skovgaard O."/>
            <person name="Justesen U.S."/>
            <person name="Rosenvinge F.S."/>
            <person name="Moser C."/>
            <person name="Lukjancenko O."/>
            <person name="Rasmussen S."/>
            <person name="Nielsen X.C."/>
        </authorList>
    </citation>
    <scope>NUCLEOTIDE SEQUENCE [LARGE SCALE GENOMIC DNA]</scope>
    <source>
        <strain evidence="7 8">RH_70047_11</strain>
    </source>
</reference>
<proteinExistence type="predicted"/>
<feature type="transmembrane region" description="Helical" evidence="5">
    <location>
        <begin position="84"/>
        <end position="106"/>
    </location>
</feature>
<evidence type="ECO:0000256" key="5">
    <source>
        <dbReference type="SAM" id="Phobius"/>
    </source>
</evidence>
<evidence type="ECO:0000256" key="3">
    <source>
        <dbReference type="ARBA" id="ARBA00022989"/>
    </source>
</evidence>
<evidence type="ECO:0000313" key="7">
    <source>
        <dbReference type="EMBL" id="ORO78753.1"/>
    </source>
</evidence>
<feature type="transmembrane region" description="Helical" evidence="5">
    <location>
        <begin position="34"/>
        <end position="49"/>
    </location>
</feature>
<accession>A0A1X1J0D6</accession>
<name>A0A1X1J0D6_STROR</name>
<feature type="transmembrane region" description="Helical" evidence="5">
    <location>
        <begin position="61"/>
        <end position="78"/>
    </location>
</feature>
<keyword evidence="3 5" id="KW-1133">Transmembrane helix</keyword>
<dbReference type="AlphaFoldDB" id="A0A1X1J0D6"/>
<dbReference type="Proteomes" id="UP000193326">
    <property type="component" value="Unassembled WGS sequence"/>
</dbReference>
<feature type="transmembrane region" description="Helical" evidence="5">
    <location>
        <begin position="238"/>
        <end position="257"/>
    </location>
</feature>
<keyword evidence="2 5" id="KW-0812">Transmembrane</keyword>
<protein>
    <recommendedName>
        <fullName evidence="6">O-antigen ligase-related domain-containing protein</fullName>
    </recommendedName>
</protein>
<dbReference type="EMBL" id="NCUY01000030">
    <property type="protein sequence ID" value="ORO78753.1"/>
    <property type="molecule type" value="Genomic_DNA"/>
</dbReference>
<dbReference type="InterPro" id="IPR051533">
    <property type="entry name" value="WaaL-like"/>
</dbReference>
<evidence type="ECO:0000313" key="8">
    <source>
        <dbReference type="Proteomes" id="UP000193326"/>
    </source>
</evidence>
<dbReference type="Pfam" id="PF04932">
    <property type="entry name" value="Wzy_C"/>
    <property type="match status" value="1"/>
</dbReference>